<dbReference type="AlphaFoldDB" id="A0A0D0DUG8"/>
<dbReference type="STRING" id="930991.A0A0D0DUG8"/>
<dbReference type="EMBL" id="KN825250">
    <property type="protein sequence ID" value="KIK92711.1"/>
    <property type="molecule type" value="Genomic_DNA"/>
</dbReference>
<reference evidence="12 13" key="1">
    <citation type="submission" date="2014-04" db="EMBL/GenBank/DDBJ databases">
        <authorList>
            <consortium name="DOE Joint Genome Institute"/>
            <person name="Kuo A."/>
            <person name="Kohler A."/>
            <person name="Jargeat P."/>
            <person name="Nagy L.G."/>
            <person name="Floudas D."/>
            <person name="Copeland A."/>
            <person name="Barry K.W."/>
            <person name="Cichocki N."/>
            <person name="Veneault-Fourrey C."/>
            <person name="LaButti K."/>
            <person name="Lindquist E.A."/>
            <person name="Lipzen A."/>
            <person name="Lundell T."/>
            <person name="Morin E."/>
            <person name="Murat C."/>
            <person name="Sun H."/>
            <person name="Tunlid A."/>
            <person name="Henrissat B."/>
            <person name="Grigoriev I.V."/>
            <person name="Hibbett D.S."/>
            <person name="Martin F."/>
            <person name="Nordberg H.P."/>
            <person name="Cantor M.N."/>
            <person name="Hua S.X."/>
        </authorList>
    </citation>
    <scope>NUCLEOTIDE SEQUENCE [LARGE SCALE GENOMIC DNA]</scope>
    <source>
        <strain evidence="12 13">Ve08.2h10</strain>
    </source>
</reference>
<dbReference type="PROSITE" id="PS50922">
    <property type="entry name" value="TLC"/>
    <property type="match status" value="1"/>
</dbReference>
<evidence type="ECO:0000256" key="1">
    <source>
        <dbReference type="ARBA" id="ARBA00004477"/>
    </source>
</evidence>
<keyword evidence="3" id="KW-0808">Transferase</keyword>
<sequence length="375" mass="44837">MDRQSGSVFFSFQCTIRFTKCLIHLASSFKLLVIPVILYVNWEVLAPYVARDLSNPFGPLLLLSHRVPSSDSNVRYAKGYLDLVFIAYHIIFFSFVRQVITVNLCRPVARYFGMKRVTKLDRFGEQGYAFVYFAVMGVWGCVSISPITLSIFLTAQIQRIMTQLPTYWYRTEYFWIDYPHWDMKPELKRYYLMQSAYWCQQLLVLLLRLEKPRKDYGELVAHHFVTLWLIGWSYLINLTLIGNAIYMSMDIPDVFLAFSKILNYLQLTRAKLVAFVSFLCIWTYFRHYLNIIILWSVWTEFDLIDETNRVWEPDTGAWLVWWMKYQIFAPIFLLQILNLFWYYFIWRIALRSIICNFSTRYLMHISQVTATFHHD</sequence>
<accession>A0A0D0DUG8</accession>
<dbReference type="PANTHER" id="PTHR12560">
    <property type="entry name" value="LONGEVITY ASSURANCE FACTOR 1 LAG1"/>
    <property type="match status" value="1"/>
</dbReference>
<dbReference type="GO" id="GO:0046513">
    <property type="term" value="P:ceramide biosynthetic process"/>
    <property type="evidence" value="ECO:0007669"/>
    <property type="project" value="InterPro"/>
</dbReference>
<evidence type="ECO:0000313" key="12">
    <source>
        <dbReference type="EMBL" id="KIK92711.1"/>
    </source>
</evidence>
<evidence type="ECO:0000256" key="3">
    <source>
        <dbReference type="ARBA" id="ARBA00022679"/>
    </source>
</evidence>
<evidence type="ECO:0000256" key="7">
    <source>
        <dbReference type="ARBA" id="ARBA00023136"/>
    </source>
</evidence>
<evidence type="ECO:0000256" key="9">
    <source>
        <dbReference type="PROSITE-ProRule" id="PRU00205"/>
    </source>
</evidence>
<keyword evidence="13" id="KW-1185">Reference proteome</keyword>
<comment type="similarity">
    <text evidence="2">Belongs to the sphingosine N-acyltransferase family.</text>
</comment>
<evidence type="ECO:0000256" key="2">
    <source>
        <dbReference type="ARBA" id="ARBA00009808"/>
    </source>
</evidence>
<evidence type="ECO:0000313" key="13">
    <source>
        <dbReference type="Proteomes" id="UP000054538"/>
    </source>
</evidence>
<feature type="transmembrane region" description="Helical" evidence="10">
    <location>
        <begin position="318"/>
        <end position="344"/>
    </location>
</feature>
<dbReference type="FunCoup" id="A0A0D0DUG8">
    <property type="interactions" value="297"/>
</dbReference>
<keyword evidence="4 9" id="KW-0812">Transmembrane</keyword>
<keyword evidence="6 10" id="KW-1133">Transmembrane helix</keyword>
<proteinExistence type="inferred from homology"/>
<feature type="transmembrane region" description="Helical" evidence="10">
    <location>
        <begin position="219"/>
        <end position="238"/>
    </location>
</feature>
<dbReference type="Pfam" id="PF03798">
    <property type="entry name" value="TRAM_LAG1_CLN8"/>
    <property type="match status" value="1"/>
</dbReference>
<feature type="domain" description="TLC" evidence="11">
    <location>
        <begin position="118"/>
        <end position="354"/>
    </location>
</feature>
<organism evidence="12 13">
    <name type="scientific">Paxillus rubicundulus Ve08.2h10</name>
    <dbReference type="NCBI Taxonomy" id="930991"/>
    <lineage>
        <taxon>Eukaryota</taxon>
        <taxon>Fungi</taxon>
        <taxon>Dikarya</taxon>
        <taxon>Basidiomycota</taxon>
        <taxon>Agaricomycotina</taxon>
        <taxon>Agaricomycetes</taxon>
        <taxon>Agaricomycetidae</taxon>
        <taxon>Boletales</taxon>
        <taxon>Paxilineae</taxon>
        <taxon>Paxillaceae</taxon>
        <taxon>Paxillus</taxon>
    </lineage>
</organism>
<protein>
    <submittedName>
        <fullName evidence="12">Unplaced genomic scaffold scaffold_428, whole genome shotgun sequence</fullName>
    </submittedName>
</protein>
<feature type="transmembrane region" description="Helical" evidence="10">
    <location>
        <begin position="21"/>
        <end position="42"/>
    </location>
</feature>
<dbReference type="GO" id="GO:0005789">
    <property type="term" value="C:endoplasmic reticulum membrane"/>
    <property type="evidence" value="ECO:0007669"/>
    <property type="project" value="UniProtKB-SubCell"/>
</dbReference>
<dbReference type="InParanoid" id="A0A0D0DUG8"/>
<keyword evidence="7 9" id="KW-0472">Membrane</keyword>
<dbReference type="GO" id="GO:0050291">
    <property type="term" value="F:sphingosine N-acyltransferase activity"/>
    <property type="evidence" value="ECO:0007669"/>
    <property type="project" value="InterPro"/>
</dbReference>
<name>A0A0D0DUG8_9AGAM</name>
<reference evidence="13" key="2">
    <citation type="submission" date="2015-01" db="EMBL/GenBank/DDBJ databases">
        <title>Evolutionary Origins and Diversification of the Mycorrhizal Mutualists.</title>
        <authorList>
            <consortium name="DOE Joint Genome Institute"/>
            <consortium name="Mycorrhizal Genomics Consortium"/>
            <person name="Kohler A."/>
            <person name="Kuo A."/>
            <person name="Nagy L.G."/>
            <person name="Floudas D."/>
            <person name="Copeland A."/>
            <person name="Barry K.W."/>
            <person name="Cichocki N."/>
            <person name="Veneault-Fourrey C."/>
            <person name="LaButti K."/>
            <person name="Lindquist E.A."/>
            <person name="Lipzen A."/>
            <person name="Lundell T."/>
            <person name="Morin E."/>
            <person name="Murat C."/>
            <person name="Riley R."/>
            <person name="Ohm R."/>
            <person name="Sun H."/>
            <person name="Tunlid A."/>
            <person name="Henrissat B."/>
            <person name="Grigoriev I.V."/>
            <person name="Hibbett D.S."/>
            <person name="Martin F."/>
        </authorList>
    </citation>
    <scope>NUCLEOTIDE SEQUENCE [LARGE SCALE GENOMIC DNA]</scope>
    <source>
        <strain evidence="13">Ve08.2h10</strain>
    </source>
</reference>
<evidence type="ECO:0000256" key="6">
    <source>
        <dbReference type="ARBA" id="ARBA00022989"/>
    </source>
</evidence>
<feature type="transmembrane region" description="Helical" evidence="10">
    <location>
        <begin position="86"/>
        <end position="109"/>
    </location>
</feature>
<dbReference type="HOGENOM" id="CLU_028277_4_1_1"/>
<evidence type="ECO:0000256" key="4">
    <source>
        <dbReference type="ARBA" id="ARBA00022692"/>
    </source>
</evidence>
<keyword evidence="5" id="KW-0256">Endoplasmic reticulum</keyword>
<feature type="transmembrane region" description="Helical" evidence="10">
    <location>
        <begin position="130"/>
        <end position="155"/>
    </location>
</feature>
<evidence type="ECO:0000256" key="5">
    <source>
        <dbReference type="ARBA" id="ARBA00022824"/>
    </source>
</evidence>
<dbReference type="OrthoDB" id="3053196at2759"/>
<evidence type="ECO:0000256" key="8">
    <source>
        <dbReference type="ARBA" id="ARBA00023180"/>
    </source>
</evidence>
<dbReference type="InterPro" id="IPR016439">
    <property type="entry name" value="Lag1/Lac1-like"/>
</dbReference>
<gene>
    <name evidence="12" type="ORF">PAXRUDRAFT_557316</name>
</gene>
<dbReference type="InterPro" id="IPR006634">
    <property type="entry name" value="TLC-dom"/>
</dbReference>
<dbReference type="SMART" id="SM00724">
    <property type="entry name" value="TLC"/>
    <property type="match status" value="1"/>
</dbReference>
<comment type="subcellular location">
    <subcellularLocation>
        <location evidence="1">Endoplasmic reticulum membrane</location>
        <topology evidence="1">Multi-pass membrane protein</topology>
    </subcellularLocation>
</comment>
<evidence type="ECO:0000256" key="10">
    <source>
        <dbReference type="SAM" id="Phobius"/>
    </source>
</evidence>
<keyword evidence="8" id="KW-0325">Glycoprotein</keyword>
<dbReference type="Proteomes" id="UP000054538">
    <property type="component" value="Unassembled WGS sequence"/>
</dbReference>
<dbReference type="PANTHER" id="PTHR12560:SF11">
    <property type="entry name" value="CERAMIDE SYNTHASE LAC1-RELATED"/>
    <property type="match status" value="1"/>
</dbReference>
<feature type="transmembrane region" description="Helical" evidence="10">
    <location>
        <begin position="272"/>
        <end position="298"/>
    </location>
</feature>
<evidence type="ECO:0000259" key="11">
    <source>
        <dbReference type="PROSITE" id="PS50922"/>
    </source>
</evidence>